<dbReference type="EMBL" id="JAVHJV010000004">
    <property type="protein sequence ID" value="KAK5943320.1"/>
    <property type="molecule type" value="Genomic_DNA"/>
</dbReference>
<dbReference type="Proteomes" id="UP001334248">
    <property type="component" value="Unassembled WGS sequence"/>
</dbReference>
<feature type="region of interest" description="Disordered" evidence="1">
    <location>
        <begin position="19"/>
        <end position="47"/>
    </location>
</feature>
<proteinExistence type="predicted"/>
<evidence type="ECO:0000313" key="2">
    <source>
        <dbReference type="EMBL" id="KAK5943320.1"/>
    </source>
</evidence>
<feature type="compositionally biased region" description="Basic residues" evidence="1">
    <location>
        <begin position="121"/>
        <end position="144"/>
    </location>
</feature>
<keyword evidence="3" id="KW-1185">Reference proteome</keyword>
<gene>
    <name evidence="2" type="ORF">PMZ80_004327</name>
</gene>
<comment type="caution">
    <text evidence="2">The sequence shown here is derived from an EMBL/GenBank/DDBJ whole genome shotgun (WGS) entry which is preliminary data.</text>
</comment>
<name>A0ABR0RRS5_9EURO</name>
<feature type="region of interest" description="Disordered" evidence="1">
    <location>
        <begin position="287"/>
        <end position="327"/>
    </location>
</feature>
<protein>
    <submittedName>
        <fullName evidence="2">Uncharacterized protein</fullName>
    </submittedName>
</protein>
<reference evidence="2 3" key="1">
    <citation type="journal article" date="2023" name="Res Sq">
        <title>Genomic and morphological characterization of Knufia obscura isolated from the Mars 2020 spacecraft assembly facility.</title>
        <authorList>
            <person name="Chander A.M."/>
            <person name="Teixeira M.M."/>
            <person name="Singh N.K."/>
            <person name="Williams M.P."/>
            <person name="Parker C.W."/>
            <person name="Leo P."/>
            <person name="Stajich J.E."/>
            <person name="Torok T."/>
            <person name="Tighe S."/>
            <person name="Mason C.E."/>
            <person name="Venkateswaran K."/>
        </authorList>
    </citation>
    <scope>NUCLEOTIDE SEQUENCE [LARGE SCALE GENOMIC DNA]</scope>
    <source>
        <strain evidence="2 3">CCFEE 5817</strain>
    </source>
</reference>
<feature type="region of interest" description="Disordered" evidence="1">
    <location>
        <begin position="63"/>
        <end position="188"/>
    </location>
</feature>
<dbReference type="RefSeq" id="XP_064731410.1">
    <property type="nucleotide sequence ID" value="XM_064872752.1"/>
</dbReference>
<accession>A0ABR0RRS5</accession>
<sequence length="356" mass="39556">MEERSPYFDDPILALVMKGAGKRPIQSDSEKENEVKDGPASKRQRLSDCDDFSHFVPASAFNATPDRQSLRSDDDSVPDTQHYVSREDILAAASKFKRKHPAVSDSSDTDSEYNYLLGPSSKRRKKDTPNYRKKKSPKSKRQKSAIKANDIEHEARAASPSDESRRKSSTSTSRAKSMTPTTSPDGRAMVTSMKAASKSQRLIPGYPLPTEPYPKNFSLSELCSQYPNHLFGTNLHPFLQYMWSPNRIVGSMPSQGHLAEDGRITVNAMNSRLKKVKAALERTGEYDELMSSRKTHLEGNLGGTGKEQGDSSDEEEHTEDAAPEPAIFVEHAAPYAGIFDQYKYSRDEDGPDKSAA</sequence>
<feature type="compositionally biased region" description="Acidic residues" evidence="1">
    <location>
        <begin position="310"/>
        <end position="322"/>
    </location>
</feature>
<feature type="compositionally biased region" description="Basic and acidic residues" evidence="1">
    <location>
        <begin position="28"/>
        <end position="47"/>
    </location>
</feature>
<organism evidence="2 3">
    <name type="scientific">Knufia obscura</name>
    <dbReference type="NCBI Taxonomy" id="1635080"/>
    <lineage>
        <taxon>Eukaryota</taxon>
        <taxon>Fungi</taxon>
        <taxon>Dikarya</taxon>
        <taxon>Ascomycota</taxon>
        <taxon>Pezizomycotina</taxon>
        <taxon>Eurotiomycetes</taxon>
        <taxon>Chaetothyriomycetidae</taxon>
        <taxon>Chaetothyriales</taxon>
        <taxon>Trichomeriaceae</taxon>
        <taxon>Knufia</taxon>
    </lineage>
</organism>
<feature type="compositionally biased region" description="Basic and acidic residues" evidence="1">
    <location>
        <begin position="149"/>
        <end position="166"/>
    </location>
</feature>
<evidence type="ECO:0000256" key="1">
    <source>
        <dbReference type="SAM" id="MobiDB-lite"/>
    </source>
</evidence>
<dbReference type="GeneID" id="89997776"/>
<evidence type="ECO:0000313" key="3">
    <source>
        <dbReference type="Proteomes" id="UP001334248"/>
    </source>
</evidence>